<evidence type="ECO:0000313" key="2">
    <source>
        <dbReference type="EMBL" id="CAG8819541.1"/>
    </source>
</evidence>
<proteinExistence type="predicted"/>
<organism evidence="2 3">
    <name type="scientific">Gigaspora margarita</name>
    <dbReference type="NCBI Taxonomy" id="4874"/>
    <lineage>
        <taxon>Eukaryota</taxon>
        <taxon>Fungi</taxon>
        <taxon>Fungi incertae sedis</taxon>
        <taxon>Mucoromycota</taxon>
        <taxon>Glomeromycotina</taxon>
        <taxon>Glomeromycetes</taxon>
        <taxon>Diversisporales</taxon>
        <taxon>Gigasporaceae</taxon>
        <taxon>Gigaspora</taxon>
    </lineage>
</organism>
<dbReference type="EMBL" id="CAJVQB010033273">
    <property type="protein sequence ID" value="CAG8819541.1"/>
    <property type="molecule type" value="Genomic_DNA"/>
</dbReference>
<evidence type="ECO:0000313" key="3">
    <source>
        <dbReference type="Proteomes" id="UP000789901"/>
    </source>
</evidence>
<feature type="compositionally biased region" description="Polar residues" evidence="1">
    <location>
        <begin position="45"/>
        <end position="56"/>
    </location>
</feature>
<feature type="non-terminal residue" evidence="2">
    <location>
        <position position="70"/>
    </location>
</feature>
<sequence length="70" mass="8167">MRIVQAQETILKQKKKTRTTELSNTTQIDKMEAEDIQVTIWNWNTEGSEQNTQPKSYSDVVRRPSITGRE</sequence>
<keyword evidence="3" id="KW-1185">Reference proteome</keyword>
<reference evidence="2 3" key="1">
    <citation type="submission" date="2021-06" db="EMBL/GenBank/DDBJ databases">
        <authorList>
            <person name="Kallberg Y."/>
            <person name="Tangrot J."/>
            <person name="Rosling A."/>
        </authorList>
    </citation>
    <scope>NUCLEOTIDE SEQUENCE [LARGE SCALE GENOMIC DNA]</scope>
    <source>
        <strain evidence="2 3">120-4 pot B 10/14</strain>
    </source>
</reference>
<dbReference type="Proteomes" id="UP000789901">
    <property type="component" value="Unassembled WGS sequence"/>
</dbReference>
<name>A0ABN7W7J0_GIGMA</name>
<evidence type="ECO:0000256" key="1">
    <source>
        <dbReference type="SAM" id="MobiDB-lite"/>
    </source>
</evidence>
<accession>A0ABN7W7J0</accession>
<comment type="caution">
    <text evidence="2">The sequence shown here is derived from an EMBL/GenBank/DDBJ whole genome shotgun (WGS) entry which is preliminary data.</text>
</comment>
<protein>
    <submittedName>
        <fullName evidence="2">43070_t:CDS:1</fullName>
    </submittedName>
</protein>
<feature type="region of interest" description="Disordered" evidence="1">
    <location>
        <begin position="45"/>
        <end position="70"/>
    </location>
</feature>
<gene>
    <name evidence="2" type="ORF">GMARGA_LOCUS27336</name>
</gene>